<feature type="compositionally biased region" description="Basic residues" evidence="1">
    <location>
        <begin position="13"/>
        <end position="27"/>
    </location>
</feature>
<protein>
    <submittedName>
        <fullName evidence="2">Uncharacterized protein</fullName>
    </submittedName>
</protein>
<dbReference type="HOGENOM" id="CLU_681596_0_0_1"/>
<sequence>MARVKNGPPAPRVHTRGPRGPHKKRTQKKESCARKNGSRACKVMAADPLEEYSITVKSGKTMVRRQPSDPSLSEIPHRDIMSPEISLQLELPSISRNAAVPLPRMSNLENVLDPFNQNSDKLSISEIKNSVEQLNYAIDNTISNILEQFTTRKNRFKDLELGSAVLTPEEDPMKRVYDLLLDERLSDKDKCLILDASMHDKVCKLVFNSHFRGGCFYGLDATTAGIFEKVHDRVCKKEPWVVSQRWRAIAVSAISAAFPTHESDLASQTENIQKALGDLFLQAYPSDKPNFKKMINVIMEKEAKSLRDIINMARRLSIQIQQDIVSCRMLVTIAPRSTQKHGRYSAFNADEATSVWSEDMQPRQMDRVMGTFKFGLVQDSEGERRTIMLPAVITSAICRHFKKT</sequence>
<evidence type="ECO:0000313" key="2">
    <source>
        <dbReference type="EMBL" id="KDR73022.1"/>
    </source>
</evidence>
<accession>A0A067SSL5</accession>
<reference evidence="3" key="1">
    <citation type="journal article" date="2014" name="Proc. Natl. Acad. Sci. U.S.A.">
        <title>Extensive sampling of basidiomycete genomes demonstrates inadequacy of the white-rot/brown-rot paradigm for wood decay fungi.</title>
        <authorList>
            <person name="Riley R."/>
            <person name="Salamov A.A."/>
            <person name="Brown D.W."/>
            <person name="Nagy L.G."/>
            <person name="Floudas D."/>
            <person name="Held B.W."/>
            <person name="Levasseur A."/>
            <person name="Lombard V."/>
            <person name="Morin E."/>
            <person name="Otillar R."/>
            <person name="Lindquist E.A."/>
            <person name="Sun H."/>
            <person name="LaButti K.M."/>
            <person name="Schmutz J."/>
            <person name="Jabbour D."/>
            <person name="Luo H."/>
            <person name="Baker S.E."/>
            <person name="Pisabarro A.G."/>
            <person name="Walton J.D."/>
            <person name="Blanchette R.A."/>
            <person name="Henrissat B."/>
            <person name="Martin F."/>
            <person name="Cullen D."/>
            <person name="Hibbett D.S."/>
            <person name="Grigoriev I.V."/>
        </authorList>
    </citation>
    <scope>NUCLEOTIDE SEQUENCE [LARGE SCALE GENOMIC DNA]</scope>
    <source>
        <strain evidence="3">CBS 339.88</strain>
    </source>
</reference>
<dbReference type="AlphaFoldDB" id="A0A067SSL5"/>
<keyword evidence="3" id="KW-1185">Reference proteome</keyword>
<proteinExistence type="predicted"/>
<evidence type="ECO:0000256" key="1">
    <source>
        <dbReference type="SAM" id="MobiDB-lite"/>
    </source>
</evidence>
<dbReference type="OrthoDB" id="3028347at2759"/>
<evidence type="ECO:0000313" key="3">
    <source>
        <dbReference type="Proteomes" id="UP000027222"/>
    </source>
</evidence>
<name>A0A067SSL5_GALM3</name>
<gene>
    <name evidence="2" type="ORF">GALMADRAFT_252430</name>
</gene>
<organism evidence="2 3">
    <name type="scientific">Galerina marginata (strain CBS 339.88)</name>
    <dbReference type="NCBI Taxonomy" id="685588"/>
    <lineage>
        <taxon>Eukaryota</taxon>
        <taxon>Fungi</taxon>
        <taxon>Dikarya</taxon>
        <taxon>Basidiomycota</taxon>
        <taxon>Agaricomycotina</taxon>
        <taxon>Agaricomycetes</taxon>
        <taxon>Agaricomycetidae</taxon>
        <taxon>Agaricales</taxon>
        <taxon>Agaricineae</taxon>
        <taxon>Strophariaceae</taxon>
        <taxon>Galerina</taxon>
    </lineage>
</organism>
<feature type="region of interest" description="Disordered" evidence="1">
    <location>
        <begin position="1"/>
        <end position="39"/>
    </location>
</feature>
<dbReference type="Proteomes" id="UP000027222">
    <property type="component" value="Unassembled WGS sequence"/>
</dbReference>
<dbReference type="EMBL" id="KL142387">
    <property type="protein sequence ID" value="KDR73022.1"/>
    <property type="molecule type" value="Genomic_DNA"/>
</dbReference>